<reference evidence="4 5" key="1">
    <citation type="submission" date="2020-05" db="EMBL/GenBank/DDBJ databases">
        <title>Whole genome shotgun sequence of Streptomyces microflavus NBRC 13062.</title>
        <authorList>
            <person name="Komaki H."/>
            <person name="Tamura T."/>
        </authorList>
    </citation>
    <scope>NUCLEOTIDE SEQUENCE [LARGE SCALE GENOMIC DNA]</scope>
    <source>
        <strain evidence="4 5">NBRC 13062</strain>
    </source>
</reference>
<evidence type="ECO:0000313" key="5">
    <source>
        <dbReference type="Proteomes" id="UP000498740"/>
    </source>
</evidence>
<dbReference type="GO" id="GO:0005524">
    <property type="term" value="F:ATP binding"/>
    <property type="evidence" value="ECO:0007669"/>
    <property type="project" value="InterPro"/>
</dbReference>
<dbReference type="PANTHER" id="PTHR11573">
    <property type="entry name" value="RIBONUCLEOSIDE-DIPHOSPHATE REDUCTASE LARGE CHAIN"/>
    <property type="match status" value="1"/>
</dbReference>
<dbReference type="Pfam" id="PF00317">
    <property type="entry name" value="Ribonuc_red_lgN"/>
    <property type="match status" value="1"/>
</dbReference>
<dbReference type="GO" id="GO:0004748">
    <property type="term" value="F:ribonucleoside-diphosphate reductase activity, thioredoxin disulfide as acceptor"/>
    <property type="evidence" value="ECO:0007669"/>
    <property type="project" value="InterPro"/>
</dbReference>
<evidence type="ECO:0000313" key="4">
    <source>
        <dbReference type="EMBL" id="GFN07031.1"/>
    </source>
</evidence>
<dbReference type="InterPro" id="IPR013509">
    <property type="entry name" value="RNR_lsu_N"/>
</dbReference>
<proteinExistence type="predicted"/>
<feature type="region of interest" description="Disordered" evidence="2">
    <location>
        <begin position="1"/>
        <end position="30"/>
    </location>
</feature>
<sequence>MTIAPADPVSATESAASTASGAGTNDGPGTALLRTLTDLTVDLPDTDPGRVAASALRGRNARSDEAELRSLATEAAAGLISEDPAYSKLAARLLTRTIADEAAGQGATSFSASVAVGHREGLIADRTADFVALHAAALDKLVGQALADGADDRFGYFGLRTLHSRYLLRHPITRQVIETPQHFMLRVAAGLAEDESVRALDEVAALYGLMSKLDYLPSSPRSSTPAPGTRRCPPATCWTRPRTSWTRSTTATTRWRASRSTRAASASPTPASAPVVR</sequence>
<dbReference type="GO" id="GO:0005971">
    <property type="term" value="C:ribonucleoside-diphosphate reductase complex"/>
    <property type="evidence" value="ECO:0007669"/>
    <property type="project" value="TreeGrafter"/>
</dbReference>
<evidence type="ECO:0000259" key="3">
    <source>
        <dbReference type="Pfam" id="PF00317"/>
    </source>
</evidence>
<gene>
    <name evidence="4" type="ORF">Smic_55870</name>
</gene>
<dbReference type="Gene3D" id="3.20.70.20">
    <property type="match status" value="1"/>
</dbReference>
<comment type="caution">
    <text evidence="4">The sequence shown here is derived from an EMBL/GenBank/DDBJ whole genome shotgun (WGS) entry which is preliminary data.</text>
</comment>
<feature type="domain" description="Ribonucleotide reductase large subunit N-terminal" evidence="3">
    <location>
        <begin position="153"/>
        <end position="220"/>
    </location>
</feature>
<accession>A0A7J0CWX5</accession>
<feature type="compositionally biased region" description="Low complexity" evidence="2">
    <location>
        <begin position="10"/>
        <end position="23"/>
    </location>
</feature>
<protein>
    <recommendedName>
        <fullName evidence="3">Ribonucleotide reductase large subunit N-terminal domain-containing protein</fullName>
    </recommendedName>
</protein>
<dbReference type="EMBL" id="BLWD01000001">
    <property type="protein sequence ID" value="GFN07031.1"/>
    <property type="molecule type" value="Genomic_DNA"/>
</dbReference>
<dbReference type="GO" id="GO:0009263">
    <property type="term" value="P:deoxyribonucleotide biosynthetic process"/>
    <property type="evidence" value="ECO:0007669"/>
    <property type="project" value="UniProtKB-KW"/>
</dbReference>
<dbReference type="AlphaFoldDB" id="A0A7J0CWX5"/>
<name>A0A7J0CWX5_STRMI</name>
<feature type="region of interest" description="Disordered" evidence="2">
    <location>
        <begin position="218"/>
        <end position="277"/>
    </location>
</feature>
<dbReference type="Proteomes" id="UP000498740">
    <property type="component" value="Unassembled WGS sequence"/>
</dbReference>
<feature type="compositionally biased region" description="Low complexity" evidence="2">
    <location>
        <begin position="238"/>
        <end position="277"/>
    </location>
</feature>
<dbReference type="InterPro" id="IPR039718">
    <property type="entry name" value="Rrm1"/>
</dbReference>
<dbReference type="PANTHER" id="PTHR11573:SF6">
    <property type="entry name" value="RIBONUCLEOSIDE-DIPHOSPHATE REDUCTASE LARGE SUBUNIT"/>
    <property type="match status" value="1"/>
</dbReference>
<evidence type="ECO:0000256" key="2">
    <source>
        <dbReference type="SAM" id="MobiDB-lite"/>
    </source>
</evidence>
<dbReference type="InterPro" id="IPR008926">
    <property type="entry name" value="RNR_R1-su_N"/>
</dbReference>
<keyword evidence="1" id="KW-0215">Deoxyribonucleotide synthesis</keyword>
<organism evidence="4 5">
    <name type="scientific">Streptomyces microflavus</name>
    <name type="common">Streptomyces lipmanii</name>
    <dbReference type="NCBI Taxonomy" id="1919"/>
    <lineage>
        <taxon>Bacteria</taxon>
        <taxon>Bacillati</taxon>
        <taxon>Actinomycetota</taxon>
        <taxon>Actinomycetes</taxon>
        <taxon>Kitasatosporales</taxon>
        <taxon>Streptomycetaceae</taxon>
        <taxon>Streptomyces</taxon>
    </lineage>
</organism>
<evidence type="ECO:0000256" key="1">
    <source>
        <dbReference type="ARBA" id="ARBA00023116"/>
    </source>
</evidence>
<dbReference type="SUPFAM" id="SSF48168">
    <property type="entry name" value="R1 subunit of ribonucleotide reductase, N-terminal domain"/>
    <property type="match status" value="1"/>
</dbReference>